<name>A0A9P9IAH3_9HYPO</name>
<evidence type="ECO:0000313" key="1">
    <source>
        <dbReference type="EMBL" id="KAH7114183.1"/>
    </source>
</evidence>
<proteinExistence type="predicted"/>
<dbReference type="OrthoDB" id="265717at2759"/>
<gene>
    <name evidence="1" type="ORF">B0J13DRAFT_656613</name>
</gene>
<keyword evidence="2" id="KW-1185">Reference proteome</keyword>
<accession>A0A9P9IAH3</accession>
<organism evidence="1 2">
    <name type="scientific">Dactylonectria estremocensis</name>
    <dbReference type="NCBI Taxonomy" id="1079267"/>
    <lineage>
        <taxon>Eukaryota</taxon>
        <taxon>Fungi</taxon>
        <taxon>Dikarya</taxon>
        <taxon>Ascomycota</taxon>
        <taxon>Pezizomycotina</taxon>
        <taxon>Sordariomycetes</taxon>
        <taxon>Hypocreomycetidae</taxon>
        <taxon>Hypocreales</taxon>
        <taxon>Nectriaceae</taxon>
        <taxon>Dactylonectria</taxon>
    </lineage>
</organism>
<comment type="caution">
    <text evidence="1">The sequence shown here is derived from an EMBL/GenBank/DDBJ whole genome shotgun (WGS) entry which is preliminary data.</text>
</comment>
<evidence type="ECO:0000313" key="2">
    <source>
        <dbReference type="Proteomes" id="UP000717696"/>
    </source>
</evidence>
<sequence>MMEPEIVRRITEFHSLPTPDLFRETTIVFIQHYRNLEPLREANPWGPTRTPSWVIDWKWGQKILFSALEKPFAGPFWDPNTLALPPERVYCAHRNLPALYSLSPDRQFLYCEGFVIDKICGLGAREKGYFHWEPTSVFPPPPEWESRYGRATAAAIYTMMLLGRVTNCERVSKRHSALLSLPRDENRAMDEFARRGWTFLANQPDYYFRWSEWRNVHDSMPVGNRTLGSYFSDTIPKDADKFDYSEVFNAAERANMSRRLMFTDKGILAGRLIMPTALTTSKVALGTSSVSCLDAALRL</sequence>
<reference evidence="1" key="1">
    <citation type="journal article" date="2021" name="Nat. Commun.">
        <title>Genetic determinants of endophytism in the Arabidopsis root mycobiome.</title>
        <authorList>
            <person name="Mesny F."/>
            <person name="Miyauchi S."/>
            <person name="Thiergart T."/>
            <person name="Pickel B."/>
            <person name="Atanasova L."/>
            <person name="Karlsson M."/>
            <person name="Huettel B."/>
            <person name="Barry K.W."/>
            <person name="Haridas S."/>
            <person name="Chen C."/>
            <person name="Bauer D."/>
            <person name="Andreopoulos W."/>
            <person name="Pangilinan J."/>
            <person name="LaButti K."/>
            <person name="Riley R."/>
            <person name="Lipzen A."/>
            <person name="Clum A."/>
            <person name="Drula E."/>
            <person name="Henrissat B."/>
            <person name="Kohler A."/>
            <person name="Grigoriev I.V."/>
            <person name="Martin F.M."/>
            <person name="Hacquard S."/>
        </authorList>
    </citation>
    <scope>NUCLEOTIDE SEQUENCE</scope>
    <source>
        <strain evidence="1">MPI-CAGE-AT-0021</strain>
    </source>
</reference>
<dbReference type="AlphaFoldDB" id="A0A9P9IAH3"/>
<dbReference type="EMBL" id="JAGMUU010000043">
    <property type="protein sequence ID" value="KAH7114183.1"/>
    <property type="molecule type" value="Genomic_DNA"/>
</dbReference>
<protein>
    <submittedName>
        <fullName evidence="1">Uncharacterized protein</fullName>
    </submittedName>
</protein>
<dbReference type="Proteomes" id="UP000717696">
    <property type="component" value="Unassembled WGS sequence"/>
</dbReference>